<accession>A0AAW8M2Y0</accession>
<dbReference type="RefSeq" id="WP_003506668.1">
    <property type="nucleotide sequence ID" value="NZ_CP048492.1"/>
</dbReference>
<sequence>MDIINADLMTDLGMRVENFSSLQTELRKAVEESKFDPDASFSLWHQALARIELALGRQVRSDFETWGTSFPCDSDAVLRELDAWEKTWPDLANALRSSQSSAQWGENLASEYRLHARKTAFERKLEERLAFPLSEWDKYCFSHYSNEDLMSEAEFFTTLSLGADRLQLCHFWKIVSGNLSVEQKEIVWLLGSDVWERSHGVMTEADLKTMRAEYDDEQSFKNALAALEAYNPKPVQLPHPDIMLSFA</sequence>
<dbReference type="Proteomes" id="UP001265315">
    <property type="component" value="Unassembled WGS sequence"/>
</dbReference>
<evidence type="ECO:0000313" key="2">
    <source>
        <dbReference type="Proteomes" id="UP001265315"/>
    </source>
</evidence>
<organism evidence="1 2">
    <name type="scientific">Agrobacterium tumefaciens</name>
    <dbReference type="NCBI Taxonomy" id="358"/>
    <lineage>
        <taxon>Bacteria</taxon>
        <taxon>Pseudomonadati</taxon>
        <taxon>Pseudomonadota</taxon>
        <taxon>Alphaproteobacteria</taxon>
        <taxon>Hyphomicrobiales</taxon>
        <taxon>Rhizobiaceae</taxon>
        <taxon>Rhizobium/Agrobacterium group</taxon>
        <taxon>Agrobacterium</taxon>
        <taxon>Agrobacterium tumefaciens complex</taxon>
    </lineage>
</organism>
<name>A0AAW8M2Y0_AGRTU</name>
<dbReference type="AlphaFoldDB" id="A0AAW8M2Y0"/>
<evidence type="ECO:0000313" key="1">
    <source>
        <dbReference type="EMBL" id="MDR6705571.1"/>
    </source>
</evidence>
<proteinExistence type="predicted"/>
<reference evidence="1" key="1">
    <citation type="submission" date="2023-07" db="EMBL/GenBank/DDBJ databases">
        <title>Sorghum-associated microbial communities from plants grown in Nebraska, USA.</title>
        <authorList>
            <person name="Schachtman D."/>
        </authorList>
    </citation>
    <scope>NUCLEOTIDE SEQUENCE</scope>
    <source>
        <strain evidence="1">1457</strain>
    </source>
</reference>
<gene>
    <name evidence="1" type="ORF">J2W61_005446</name>
</gene>
<dbReference type="EMBL" id="JAVDSW010000013">
    <property type="protein sequence ID" value="MDR6705571.1"/>
    <property type="molecule type" value="Genomic_DNA"/>
</dbReference>
<protein>
    <submittedName>
        <fullName evidence="1">Uncharacterized protein</fullName>
    </submittedName>
</protein>
<comment type="caution">
    <text evidence="1">The sequence shown here is derived from an EMBL/GenBank/DDBJ whole genome shotgun (WGS) entry which is preliminary data.</text>
</comment>